<dbReference type="Proteomes" id="UP000185221">
    <property type="component" value="Unassembled WGS sequence"/>
</dbReference>
<protein>
    <submittedName>
        <fullName evidence="1">Uncharacterized protein</fullName>
    </submittedName>
</protein>
<reference evidence="2" key="1">
    <citation type="submission" date="2016-11" db="EMBL/GenBank/DDBJ databases">
        <authorList>
            <person name="Varghese N."/>
            <person name="Submissions S."/>
        </authorList>
    </citation>
    <scope>NUCLEOTIDE SEQUENCE [LARGE SCALE GENOMIC DNA]</scope>
    <source>
        <strain evidence="2">DSM 15292</strain>
    </source>
</reference>
<evidence type="ECO:0000313" key="1">
    <source>
        <dbReference type="EMBL" id="SIN71490.1"/>
    </source>
</evidence>
<keyword evidence="2" id="KW-1185">Reference proteome</keyword>
<evidence type="ECO:0000313" key="2">
    <source>
        <dbReference type="Proteomes" id="UP000185221"/>
    </source>
</evidence>
<accession>A0A1N6DL64</accession>
<proteinExistence type="predicted"/>
<sequence length="192" mass="22675">MYWKLVFLPNKKPVFSKNYKNIKSRNFNHLRHFSSFIQRKNMRSIFSKYCISILLVFCFSNCKTYQNIDWIKPKVPKEERSVSFEPRQISRIKEGDSLMVIASNSKKYYLIYSESVNESIQGLFWKFENQTIEFPSSRRIAFSEIEELRVRKFNLGTTLGVGIGVPVMSLVIYWGVIVHQLVSDLEDYVDDN</sequence>
<dbReference type="STRING" id="226505.SAMN05444394_1086"/>
<dbReference type="EMBL" id="FSRC01000001">
    <property type="protein sequence ID" value="SIN71490.1"/>
    <property type="molecule type" value="Genomic_DNA"/>
</dbReference>
<dbReference type="AlphaFoldDB" id="A0A1N6DL64"/>
<name>A0A1N6DL64_9BACT</name>
<gene>
    <name evidence="1" type="ORF">SAMN05444394_1086</name>
</gene>
<organism evidence="1 2">
    <name type="scientific">Algoriphagus halophilus</name>
    <dbReference type="NCBI Taxonomy" id="226505"/>
    <lineage>
        <taxon>Bacteria</taxon>
        <taxon>Pseudomonadati</taxon>
        <taxon>Bacteroidota</taxon>
        <taxon>Cytophagia</taxon>
        <taxon>Cytophagales</taxon>
        <taxon>Cyclobacteriaceae</taxon>
        <taxon>Algoriphagus</taxon>
    </lineage>
</organism>